<proteinExistence type="predicted"/>
<feature type="chain" id="PRO_5039836766" evidence="1">
    <location>
        <begin position="25"/>
        <end position="138"/>
    </location>
</feature>
<evidence type="ECO:0000313" key="4">
    <source>
        <dbReference type="EMBL" id="CAD1794157.1"/>
    </source>
</evidence>
<dbReference type="Pfam" id="PF13511">
    <property type="entry name" value="DUF4124"/>
    <property type="match status" value="1"/>
</dbReference>
<accession>A0A8E4EVA5</accession>
<gene>
    <name evidence="4" type="ORF">XSP_002832</name>
    <name evidence="3" type="ORF">XSP_002856</name>
</gene>
<dbReference type="Proteomes" id="UP000514411">
    <property type="component" value="Chromosome"/>
</dbReference>
<sequence>MSTCRSTPAILMVATLIISTHAHSATLYKCYDQVGAVRYTAKPTEGEQCTVVSNYQPSSPSASAPAILRSCLDPAGPGNASLFVSPSLRAEECTRVLCAEPGMRAKVRAYALSDKQSPDDSLDSLTCLARKKIDATKK</sequence>
<feature type="domain" description="DUF4124" evidence="2">
    <location>
        <begin position="20"/>
        <end position="66"/>
    </location>
</feature>
<keyword evidence="1" id="KW-0732">Signal</keyword>
<dbReference type="AlphaFoldDB" id="A0A8E4EVA5"/>
<dbReference type="InterPro" id="IPR025392">
    <property type="entry name" value="DUF4124"/>
</dbReference>
<evidence type="ECO:0000313" key="5">
    <source>
        <dbReference type="Proteomes" id="UP000514411"/>
    </source>
</evidence>
<dbReference type="RefSeq" id="WP_115655316.1">
    <property type="nucleotide sequence ID" value="NZ_CP076725.1"/>
</dbReference>
<evidence type="ECO:0000259" key="2">
    <source>
        <dbReference type="Pfam" id="PF13511"/>
    </source>
</evidence>
<evidence type="ECO:0000313" key="3">
    <source>
        <dbReference type="EMBL" id="CAD0333931.1"/>
    </source>
</evidence>
<feature type="signal peptide" evidence="1">
    <location>
        <begin position="1"/>
        <end position="24"/>
    </location>
</feature>
<dbReference type="EMBL" id="LR861807">
    <property type="protein sequence ID" value="CAD1794157.1"/>
    <property type="molecule type" value="Genomic_DNA"/>
</dbReference>
<evidence type="ECO:0000256" key="1">
    <source>
        <dbReference type="SAM" id="SignalP"/>
    </source>
</evidence>
<dbReference type="EMBL" id="LR824643">
    <property type="protein sequence ID" value="CAD0333931.1"/>
    <property type="molecule type" value="Genomic_DNA"/>
</dbReference>
<protein>
    <submittedName>
        <fullName evidence="3">DUF4124 domain-containing protein</fullName>
    </submittedName>
</protein>
<organism evidence="3">
    <name type="scientific">Xanthomonas campestris pv. juglandis</name>
    <name type="common">Xanthomonas arboricola pv. juglandis</name>
    <dbReference type="NCBI Taxonomy" id="195709"/>
    <lineage>
        <taxon>Bacteria</taxon>
        <taxon>Pseudomonadati</taxon>
        <taxon>Pseudomonadota</taxon>
        <taxon>Gammaproteobacteria</taxon>
        <taxon>Lysobacterales</taxon>
        <taxon>Lysobacteraceae</taxon>
        <taxon>Xanthomonas</taxon>
    </lineage>
</organism>
<reference evidence="3 5" key="1">
    <citation type="submission" date="2020-07" db="EMBL/GenBank/DDBJ databases">
        <authorList>
            <person name="Teixeira M."/>
        </authorList>
    </citation>
    <scope>NUCLEOTIDE SEQUENCE</scope>
    <source>
        <strain evidence="4">3</strain>
        <strain evidence="3">Xanthomonas arboricola pv. juglandis CPBF 427</strain>
    </source>
</reference>
<name>A0A8E4EVA5_XANCJ</name>